<feature type="compositionally biased region" description="Polar residues" evidence="1">
    <location>
        <begin position="76"/>
        <end position="87"/>
    </location>
</feature>
<dbReference type="EMBL" id="GBRH01181575">
    <property type="protein sequence ID" value="JAE16321.1"/>
    <property type="molecule type" value="Transcribed_RNA"/>
</dbReference>
<feature type="region of interest" description="Disordered" evidence="1">
    <location>
        <begin position="68"/>
        <end position="87"/>
    </location>
</feature>
<evidence type="ECO:0000313" key="2">
    <source>
        <dbReference type="EMBL" id="JAE16321.1"/>
    </source>
</evidence>
<organism evidence="2">
    <name type="scientific">Arundo donax</name>
    <name type="common">Giant reed</name>
    <name type="synonym">Donax arundinaceus</name>
    <dbReference type="NCBI Taxonomy" id="35708"/>
    <lineage>
        <taxon>Eukaryota</taxon>
        <taxon>Viridiplantae</taxon>
        <taxon>Streptophyta</taxon>
        <taxon>Embryophyta</taxon>
        <taxon>Tracheophyta</taxon>
        <taxon>Spermatophyta</taxon>
        <taxon>Magnoliopsida</taxon>
        <taxon>Liliopsida</taxon>
        <taxon>Poales</taxon>
        <taxon>Poaceae</taxon>
        <taxon>PACMAD clade</taxon>
        <taxon>Arundinoideae</taxon>
        <taxon>Arundineae</taxon>
        <taxon>Arundo</taxon>
    </lineage>
</organism>
<accession>A0A0A9G1A6</accession>
<evidence type="ECO:0000256" key="1">
    <source>
        <dbReference type="SAM" id="MobiDB-lite"/>
    </source>
</evidence>
<dbReference type="AlphaFoldDB" id="A0A0A9G1A6"/>
<protein>
    <submittedName>
        <fullName evidence="2">Uncharacterized protein</fullName>
    </submittedName>
</protein>
<reference evidence="2" key="2">
    <citation type="journal article" date="2015" name="Data Brief">
        <title>Shoot transcriptome of the giant reed, Arundo donax.</title>
        <authorList>
            <person name="Barrero R.A."/>
            <person name="Guerrero F.D."/>
            <person name="Moolhuijzen P."/>
            <person name="Goolsby J.A."/>
            <person name="Tidwell J."/>
            <person name="Bellgard S.E."/>
            <person name="Bellgard M.I."/>
        </authorList>
    </citation>
    <scope>NUCLEOTIDE SEQUENCE</scope>
    <source>
        <tissue evidence="2">Shoot tissue taken approximately 20 cm above the soil surface</tissue>
    </source>
</reference>
<reference evidence="2" key="1">
    <citation type="submission" date="2014-09" db="EMBL/GenBank/DDBJ databases">
        <authorList>
            <person name="Magalhaes I.L.F."/>
            <person name="Oliveira U."/>
            <person name="Santos F.R."/>
            <person name="Vidigal T.H.D.A."/>
            <person name="Brescovit A.D."/>
            <person name="Santos A.J."/>
        </authorList>
    </citation>
    <scope>NUCLEOTIDE SEQUENCE</scope>
    <source>
        <tissue evidence="2">Shoot tissue taken approximately 20 cm above the soil surface</tissue>
    </source>
</reference>
<proteinExistence type="predicted"/>
<sequence>MNRNNSMRMQLNRDSVRDYSYRTPIPKTQWLRDAFLSSIDRTHKVKRHRFSTRPENFAVYRTPGRQSIQFKAAKRTPSNRISSAEIK</sequence>
<name>A0A0A9G1A6_ARUDO</name>